<keyword evidence="7" id="KW-0548">Nucleotidyltransferase</keyword>
<dbReference type="Pfam" id="PF00990">
    <property type="entry name" value="GGDEF"/>
    <property type="match status" value="1"/>
</dbReference>
<dbReference type="GO" id="GO:0052621">
    <property type="term" value="F:diguanylate cyclase activity"/>
    <property type="evidence" value="ECO:0007669"/>
    <property type="project" value="UniProtKB-EC"/>
</dbReference>
<accession>A0AAX2LQF6</accession>
<keyword evidence="4" id="KW-0812">Transmembrane</keyword>
<evidence type="ECO:0000313" key="8">
    <source>
        <dbReference type="Proteomes" id="UP000057088"/>
    </source>
</evidence>
<dbReference type="PANTHER" id="PTHR45138">
    <property type="entry name" value="REGULATORY COMPONENTS OF SENSORY TRANSDUCTION SYSTEM"/>
    <property type="match status" value="1"/>
</dbReference>
<dbReference type="EMBL" id="CP014035">
    <property type="protein sequence ID" value="AMF94171.1"/>
    <property type="molecule type" value="Genomic_DNA"/>
</dbReference>
<dbReference type="InterPro" id="IPR043128">
    <property type="entry name" value="Rev_trsase/Diguanyl_cyclase"/>
</dbReference>
<dbReference type="Gene3D" id="3.30.70.270">
    <property type="match status" value="1"/>
</dbReference>
<keyword evidence="4" id="KW-0472">Membrane</keyword>
<evidence type="ECO:0000256" key="4">
    <source>
        <dbReference type="SAM" id="Phobius"/>
    </source>
</evidence>
<evidence type="ECO:0000256" key="3">
    <source>
        <dbReference type="ARBA" id="ARBA00034247"/>
    </source>
</evidence>
<dbReference type="EMBL" id="UHIP01000001">
    <property type="protein sequence ID" value="SUP22610.1"/>
    <property type="molecule type" value="Genomic_DNA"/>
</dbReference>
<feature type="domain" description="GGDEF" evidence="5">
    <location>
        <begin position="359"/>
        <end position="488"/>
    </location>
</feature>
<gene>
    <name evidence="7" type="primary">adrA_3</name>
    <name evidence="6" type="ORF">AL536_11800</name>
    <name evidence="7" type="ORF">NCTC11327_01092</name>
</gene>
<evidence type="ECO:0000313" key="7">
    <source>
        <dbReference type="EMBL" id="SUP22610.1"/>
    </source>
</evidence>
<keyword evidence="4" id="KW-1133">Transmembrane helix</keyword>
<keyword evidence="7" id="KW-0808">Transferase</keyword>
<feature type="transmembrane region" description="Helical" evidence="4">
    <location>
        <begin position="12"/>
        <end position="32"/>
    </location>
</feature>
<evidence type="ECO:0000313" key="9">
    <source>
        <dbReference type="Proteomes" id="UP000254626"/>
    </source>
</evidence>
<dbReference type="EC" id="2.7.7.65" evidence="2"/>
<protein>
    <recommendedName>
        <fullName evidence="2">diguanylate cyclase</fullName>
        <ecNumber evidence="2">2.7.7.65</ecNumber>
    </recommendedName>
</protein>
<dbReference type="SMART" id="SM00267">
    <property type="entry name" value="GGDEF"/>
    <property type="match status" value="1"/>
</dbReference>
<dbReference type="FunFam" id="3.30.70.270:FF:000001">
    <property type="entry name" value="Diguanylate cyclase domain protein"/>
    <property type="match status" value="1"/>
</dbReference>
<evidence type="ECO:0000256" key="1">
    <source>
        <dbReference type="ARBA" id="ARBA00001946"/>
    </source>
</evidence>
<reference evidence="7 9" key="3">
    <citation type="submission" date="2018-06" db="EMBL/GenBank/DDBJ databases">
        <authorList>
            <consortium name="Pathogen Informatics"/>
            <person name="Doyle S."/>
        </authorList>
    </citation>
    <scope>NUCLEOTIDE SEQUENCE [LARGE SCALE GENOMIC DNA]</scope>
    <source>
        <strain evidence="7 9">NCTC11327</strain>
    </source>
</reference>
<dbReference type="PROSITE" id="PS50887">
    <property type="entry name" value="GGDEF"/>
    <property type="match status" value="1"/>
</dbReference>
<comment type="cofactor">
    <cofactor evidence="1">
        <name>Mg(2+)</name>
        <dbReference type="ChEBI" id="CHEBI:18420"/>
    </cofactor>
</comment>
<dbReference type="GO" id="GO:0043709">
    <property type="term" value="P:cell adhesion involved in single-species biofilm formation"/>
    <property type="evidence" value="ECO:0007669"/>
    <property type="project" value="TreeGrafter"/>
</dbReference>
<dbReference type="CDD" id="cd01949">
    <property type="entry name" value="GGDEF"/>
    <property type="match status" value="1"/>
</dbReference>
<comment type="catalytic activity">
    <reaction evidence="3">
        <text>2 GTP = 3',3'-c-di-GMP + 2 diphosphate</text>
        <dbReference type="Rhea" id="RHEA:24898"/>
        <dbReference type="ChEBI" id="CHEBI:33019"/>
        <dbReference type="ChEBI" id="CHEBI:37565"/>
        <dbReference type="ChEBI" id="CHEBI:58805"/>
        <dbReference type="EC" id="2.7.7.65"/>
    </reaction>
</comment>
<evidence type="ECO:0000259" key="5">
    <source>
        <dbReference type="PROSITE" id="PS50887"/>
    </source>
</evidence>
<feature type="transmembrane region" description="Helical" evidence="4">
    <location>
        <begin position="303"/>
        <end position="321"/>
    </location>
</feature>
<reference evidence="8" key="1">
    <citation type="submission" date="2015-12" db="EMBL/GenBank/DDBJ databases">
        <title>FDA dAtabase for Regulatory Grade micrObial Sequences (FDA-ARGOS): Supporting development and validation of Infectious Disease Dx tests.</title>
        <authorList>
            <person name="Hoffmann M."/>
            <person name="Allard M."/>
            <person name="Evans P."/>
            <person name="Brown E."/>
            <person name="Tallon L.J."/>
            <person name="Sadzewicz L."/>
            <person name="Sengamalay N."/>
            <person name="Ott S."/>
            <person name="Godinez A."/>
            <person name="Nagaraj S."/>
            <person name="Vyas G."/>
            <person name="Aluvathingal J."/>
            <person name="Nadendla S."/>
            <person name="Geyer C."/>
            <person name="Sichtig H."/>
        </authorList>
    </citation>
    <scope>NUCLEOTIDE SEQUENCE [LARGE SCALE GENOMIC DNA]</scope>
    <source>
        <strain evidence="8">ATCC 33809</strain>
    </source>
</reference>
<dbReference type="GO" id="GO:1902201">
    <property type="term" value="P:negative regulation of bacterial-type flagellum-dependent cell motility"/>
    <property type="evidence" value="ECO:0007669"/>
    <property type="project" value="TreeGrafter"/>
</dbReference>
<organism evidence="7 9">
    <name type="scientific">Vibrio fluvialis</name>
    <dbReference type="NCBI Taxonomy" id="676"/>
    <lineage>
        <taxon>Bacteria</taxon>
        <taxon>Pseudomonadati</taxon>
        <taxon>Pseudomonadota</taxon>
        <taxon>Gammaproteobacteria</taxon>
        <taxon>Vibrionales</taxon>
        <taxon>Vibrionaceae</taxon>
        <taxon>Vibrio</taxon>
    </lineage>
</organism>
<dbReference type="InterPro" id="IPR000160">
    <property type="entry name" value="GGDEF_dom"/>
</dbReference>
<dbReference type="InterPro" id="IPR029787">
    <property type="entry name" value="Nucleotide_cyclase"/>
</dbReference>
<proteinExistence type="predicted"/>
<dbReference type="Proteomes" id="UP000057088">
    <property type="component" value="Chromosome 2"/>
</dbReference>
<dbReference type="NCBIfam" id="TIGR00254">
    <property type="entry name" value="GGDEF"/>
    <property type="match status" value="1"/>
</dbReference>
<keyword evidence="8" id="KW-1185">Reference proteome</keyword>
<dbReference type="SUPFAM" id="SSF55073">
    <property type="entry name" value="Nucleotide cyclase"/>
    <property type="match status" value="1"/>
</dbReference>
<dbReference type="GO" id="GO:0005886">
    <property type="term" value="C:plasma membrane"/>
    <property type="evidence" value="ECO:0007669"/>
    <property type="project" value="TreeGrafter"/>
</dbReference>
<dbReference type="KEGG" id="vfl:AL536_11800"/>
<name>A0AAX2LQF6_VIBFL</name>
<dbReference type="InterPro" id="IPR050469">
    <property type="entry name" value="Diguanylate_Cyclase"/>
</dbReference>
<reference evidence="6" key="2">
    <citation type="submission" date="2018-01" db="EMBL/GenBank/DDBJ databases">
        <title>FDA dAtabase for Regulatory Grade micrObial Sequences (FDA-ARGOS): Supporting development and validation of Infectious Disease Dx tests.</title>
        <authorList>
            <person name="Hoffmann M."/>
            <person name="Allard M."/>
            <person name="Evans P."/>
            <person name="Brown E."/>
            <person name="Tallon L."/>
            <person name="Sadzewicz L."/>
            <person name="Sengamalay N."/>
            <person name="Ott S."/>
            <person name="Godinez A."/>
            <person name="Nagaraj S."/>
            <person name="Vyas G."/>
            <person name="Aluvathingal J."/>
            <person name="Nadendla S."/>
            <person name="Geyer C."/>
            <person name="Sichtig H."/>
        </authorList>
    </citation>
    <scope>NUCLEOTIDE SEQUENCE</scope>
    <source>
        <strain evidence="6">ATCC 33809</strain>
    </source>
</reference>
<sequence length="488" mass="55024">MKPKKNYSKKNAILGPFLVVLVMLAAMIYSYMQVLNNDIDDEYHSVGAMLQRASKIVVALDYGFTNYFESPPILSSGFNQGVSDGLCRITPKESLIISNKKANSSPPISISYMLVGDESLCDEHHPLYRSMLRKVSLAPIISFLHDLDDYIIGVHYIDNHGYVISAPDSVIKDISKEQLVTVKLREFWQEASSHPDVISVVGPSAFSEVLHQRNNMTLTMPVFQGNEFQGVVVLDVSVDKLIGSDSRLQGKIQLVRTADLPADGTAYQPYRLEANYVNLDHYLYYEWNWAAEAKQFLAEKQSALIALLLAYMVSVVALFYFNTRIEKSYYENLASRDPMTGLLNRRGMKEFLTSQKHRRYLSIAVLDIDNFKSINDTHGHDVGDDVICYMGERIEHSMRDTDAVARFGGEEFVVYLTGEDAAQLKTVMQRIKDAITKDSKQVVSNGFTISGGVEVIESDPDWSFDELFKLADEKLYEAKTTGKDKLVF</sequence>
<dbReference type="PANTHER" id="PTHR45138:SF9">
    <property type="entry name" value="DIGUANYLATE CYCLASE DGCM-RELATED"/>
    <property type="match status" value="1"/>
</dbReference>
<evidence type="ECO:0000256" key="2">
    <source>
        <dbReference type="ARBA" id="ARBA00012528"/>
    </source>
</evidence>
<evidence type="ECO:0000313" key="6">
    <source>
        <dbReference type="EMBL" id="AMF94171.1"/>
    </source>
</evidence>
<dbReference type="AlphaFoldDB" id="A0AAX2LQF6"/>
<dbReference type="Proteomes" id="UP000254626">
    <property type="component" value="Unassembled WGS sequence"/>
</dbReference>